<evidence type="ECO:0000256" key="1">
    <source>
        <dbReference type="ARBA" id="ARBA00001962"/>
    </source>
</evidence>
<evidence type="ECO:0000313" key="15">
    <source>
        <dbReference type="Proteomes" id="UP001295423"/>
    </source>
</evidence>
<feature type="chain" id="PRO_5041937816" evidence="13">
    <location>
        <begin position="24"/>
        <end position="331"/>
    </location>
</feature>
<name>A0AAD2FF58_9STRA</name>
<comment type="caution">
    <text evidence="14">The sequence shown here is derived from an EMBL/GenBank/DDBJ whole genome shotgun (WGS) entry which is preliminary data.</text>
</comment>
<dbReference type="GO" id="GO:0009916">
    <property type="term" value="F:alternative oxidase activity"/>
    <property type="evidence" value="ECO:0007669"/>
    <property type="project" value="InterPro"/>
</dbReference>
<keyword evidence="15" id="KW-1185">Reference proteome</keyword>
<dbReference type="Proteomes" id="UP001295423">
    <property type="component" value="Unassembled WGS sequence"/>
</dbReference>
<dbReference type="InterPro" id="IPR038659">
    <property type="entry name" value="AOX_sf"/>
</dbReference>
<evidence type="ECO:0000256" key="12">
    <source>
        <dbReference type="ARBA" id="ARBA00023136"/>
    </source>
</evidence>
<keyword evidence="4" id="KW-0813">Transport</keyword>
<feature type="signal peptide" evidence="13">
    <location>
        <begin position="1"/>
        <end position="23"/>
    </location>
</feature>
<accession>A0AAD2FF58</accession>
<reference evidence="14" key="1">
    <citation type="submission" date="2023-08" db="EMBL/GenBank/DDBJ databases">
        <authorList>
            <person name="Audoor S."/>
            <person name="Bilcke G."/>
        </authorList>
    </citation>
    <scope>NUCLEOTIDE SEQUENCE</scope>
</reference>
<evidence type="ECO:0000256" key="2">
    <source>
        <dbReference type="ARBA" id="ARBA00004370"/>
    </source>
</evidence>
<dbReference type="Gene3D" id="1.20.1260.140">
    <property type="entry name" value="Alternative oxidase"/>
    <property type="match status" value="1"/>
</dbReference>
<keyword evidence="10" id="KW-0560">Oxidoreductase</keyword>
<dbReference type="GO" id="GO:0016020">
    <property type="term" value="C:membrane"/>
    <property type="evidence" value="ECO:0007669"/>
    <property type="project" value="UniProtKB-SubCell"/>
</dbReference>
<comment type="subcellular location">
    <subcellularLocation>
        <location evidence="2">Membrane</location>
    </subcellularLocation>
</comment>
<keyword evidence="6" id="KW-0812">Transmembrane</keyword>
<evidence type="ECO:0000313" key="14">
    <source>
        <dbReference type="EMBL" id="CAJ1902724.1"/>
    </source>
</evidence>
<keyword evidence="9" id="KW-1133">Transmembrane helix</keyword>
<dbReference type="EMBL" id="CAKOGP040000001">
    <property type="protein sequence ID" value="CAJ1902724.1"/>
    <property type="molecule type" value="Genomic_DNA"/>
</dbReference>
<dbReference type="GO" id="GO:0046872">
    <property type="term" value="F:metal ion binding"/>
    <property type="evidence" value="ECO:0007669"/>
    <property type="project" value="UniProtKB-KW"/>
</dbReference>
<comment type="cofactor">
    <cofactor evidence="1">
        <name>Fe cation</name>
        <dbReference type="ChEBI" id="CHEBI:24875"/>
    </cofactor>
</comment>
<proteinExistence type="inferred from homology"/>
<dbReference type="Pfam" id="PF01786">
    <property type="entry name" value="AOX"/>
    <property type="match status" value="1"/>
</dbReference>
<keyword evidence="7" id="KW-0479">Metal-binding</keyword>
<protein>
    <submittedName>
        <fullName evidence="14">Uncharacterized protein</fullName>
    </submittedName>
</protein>
<keyword evidence="12" id="KW-0472">Membrane</keyword>
<dbReference type="AlphaFoldDB" id="A0AAD2FF58"/>
<dbReference type="GO" id="GO:0010230">
    <property type="term" value="P:alternative respiration"/>
    <property type="evidence" value="ECO:0007669"/>
    <property type="project" value="TreeGrafter"/>
</dbReference>
<evidence type="ECO:0000256" key="6">
    <source>
        <dbReference type="ARBA" id="ARBA00022692"/>
    </source>
</evidence>
<keyword evidence="8" id="KW-0249">Electron transport</keyword>
<evidence type="ECO:0000256" key="7">
    <source>
        <dbReference type="ARBA" id="ARBA00022723"/>
    </source>
</evidence>
<evidence type="ECO:0000256" key="3">
    <source>
        <dbReference type="ARBA" id="ARBA00008388"/>
    </source>
</evidence>
<evidence type="ECO:0000256" key="4">
    <source>
        <dbReference type="ARBA" id="ARBA00022448"/>
    </source>
</evidence>
<comment type="similarity">
    <text evidence="3">Belongs to the alternative oxidase family.</text>
</comment>
<sequence>MMIRLTHLATISLCSFSAFTVESFHVGSTFRLSKGASLYAKSPLPDAASKEETAVVEPKLDVTPAAEAVSTIAEAIEAIPETMDEGVFKFNKHLIDTVYDVICFLYPVKGNERDFARFFVLETVARVPYFAYLSCLHLQETFGVRYPNMSDRMRTHYAEADNELHHLLIQESLGGNSNPVDRVLAQTMAFFYYWYVIAIYTWNEAAAYHLSELIEDHAFDTYSNFLKNHEDFLKSKPVPDIARKYYEEENPFLFDLYCTVKDDPECPLDEQSSVCSSRRPNLETLYDVFVCIRDDEKEHWKTLCNLVQFNEMNAVSAKDVKSTVPAPSESA</sequence>
<dbReference type="PANTHER" id="PTHR31803">
    <property type="entry name" value="ALTERNATIVE OXIDASE"/>
    <property type="match status" value="1"/>
</dbReference>
<evidence type="ECO:0000256" key="5">
    <source>
        <dbReference type="ARBA" id="ARBA00022660"/>
    </source>
</evidence>
<dbReference type="PANTHER" id="PTHR31803:SF10">
    <property type="entry name" value="UBIQUINOL OXIDASE 4, CHLOROPLASTIC_CHROMOPLASTIC"/>
    <property type="match status" value="1"/>
</dbReference>
<keyword evidence="5" id="KW-0679">Respiratory chain</keyword>
<evidence type="ECO:0000256" key="9">
    <source>
        <dbReference type="ARBA" id="ARBA00022989"/>
    </source>
</evidence>
<dbReference type="InterPro" id="IPR002680">
    <property type="entry name" value="AOX"/>
</dbReference>
<evidence type="ECO:0000256" key="11">
    <source>
        <dbReference type="ARBA" id="ARBA00023004"/>
    </source>
</evidence>
<dbReference type="GO" id="GO:0005739">
    <property type="term" value="C:mitochondrion"/>
    <property type="evidence" value="ECO:0007669"/>
    <property type="project" value="TreeGrafter"/>
</dbReference>
<evidence type="ECO:0000256" key="8">
    <source>
        <dbReference type="ARBA" id="ARBA00022982"/>
    </source>
</evidence>
<keyword evidence="13" id="KW-0732">Signal</keyword>
<organism evidence="14 15">
    <name type="scientific">Cylindrotheca closterium</name>
    <dbReference type="NCBI Taxonomy" id="2856"/>
    <lineage>
        <taxon>Eukaryota</taxon>
        <taxon>Sar</taxon>
        <taxon>Stramenopiles</taxon>
        <taxon>Ochrophyta</taxon>
        <taxon>Bacillariophyta</taxon>
        <taxon>Bacillariophyceae</taxon>
        <taxon>Bacillariophycidae</taxon>
        <taxon>Bacillariales</taxon>
        <taxon>Bacillariaceae</taxon>
        <taxon>Cylindrotheca</taxon>
    </lineage>
</organism>
<keyword evidence="11" id="KW-0408">Iron</keyword>
<evidence type="ECO:0000256" key="10">
    <source>
        <dbReference type="ARBA" id="ARBA00023002"/>
    </source>
</evidence>
<gene>
    <name evidence="14" type="ORF">CYCCA115_LOCUS359</name>
</gene>
<evidence type="ECO:0000256" key="13">
    <source>
        <dbReference type="SAM" id="SignalP"/>
    </source>
</evidence>